<protein>
    <submittedName>
        <fullName evidence="3">NEQ031</fullName>
    </submittedName>
</protein>
<dbReference type="PANTHER" id="PTHR12826">
    <property type="entry name" value="RIBONUCLEASE Y"/>
    <property type="match status" value="1"/>
</dbReference>
<dbReference type="NCBIfam" id="TIGR03665">
    <property type="entry name" value="arCOG04150"/>
    <property type="match status" value="1"/>
</dbReference>
<dbReference type="SUPFAM" id="SSF54791">
    <property type="entry name" value="Eukaryotic type KH-domain (KH-domain type I)"/>
    <property type="match status" value="1"/>
</dbReference>
<dbReference type="EMBL" id="AE017199">
    <property type="protein sequence ID" value="AAR38886.1"/>
    <property type="molecule type" value="Genomic_DNA"/>
</dbReference>
<keyword evidence="4" id="KW-1185">Reference proteome</keyword>
<dbReference type="AlphaFoldDB" id="Q74MG4"/>
<dbReference type="KEGG" id="neq:NEQ031"/>
<dbReference type="Pfam" id="PF22891">
    <property type="entry name" value="KH_PNO1_2nd"/>
    <property type="match status" value="1"/>
</dbReference>
<dbReference type="Gene3D" id="3.30.1370.10">
    <property type="entry name" value="K Homology domain, type 1"/>
    <property type="match status" value="1"/>
</dbReference>
<evidence type="ECO:0000256" key="1">
    <source>
        <dbReference type="ARBA" id="ARBA00022884"/>
    </source>
</evidence>
<dbReference type="GO" id="GO:0003723">
    <property type="term" value="F:RNA binding"/>
    <property type="evidence" value="ECO:0007669"/>
    <property type="project" value="UniProtKB-KW"/>
</dbReference>
<gene>
    <name evidence="3" type="ordered locus">NEQ031</name>
</gene>
<proteinExistence type="predicted"/>
<feature type="domain" description="PNO1 second type I KH" evidence="2">
    <location>
        <begin position="72"/>
        <end position="158"/>
    </location>
</feature>
<dbReference type="Proteomes" id="UP000000578">
    <property type="component" value="Chromosome"/>
</dbReference>
<sequence>MFSFEIEKKPNIIRNKKKLEERLNIELEEKENSYIVKANDGLTLNKAIKIIDALNAGFGEEAYKLLDDNYDFMVIPIKRATKNDKERKRILARLIGTKGKAKKNISNLTGVSVIIDDKKKEAYLLGKIEDLIIARESINRIIEGQPHGKVYSFLESNRRLKKLRDLRDSL</sequence>
<dbReference type="STRING" id="228908.NEQ031"/>
<evidence type="ECO:0000259" key="2">
    <source>
        <dbReference type="Pfam" id="PF22891"/>
    </source>
</evidence>
<dbReference type="PANTHER" id="PTHR12826:SF13">
    <property type="entry name" value="RNA-BINDING PROTEIN PNO1"/>
    <property type="match status" value="1"/>
</dbReference>
<dbReference type="BioCyc" id="NEQU228908:GJB6-33-MONOMER"/>
<evidence type="ECO:0000313" key="4">
    <source>
        <dbReference type="Proteomes" id="UP000000578"/>
    </source>
</evidence>
<keyword evidence="1" id="KW-0694">RNA-binding</keyword>
<name>Q74MG4_NANEQ</name>
<organism evidence="3 4">
    <name type="scientific">Nanoarchaeum equitans (strain Kin4-M)</name>
    <dbReference type="NCBI Taxonomy" id="228908"/>
    <lineage>
        <taxon>Archaea</taxon>
        <taxon>Nanobdellota</taxon>
        <taxon>Candidatus Nanoarchaeia</taxon>
        <taxon>Nanoarchaeales</taxon>
        <taxon>Nanoarchaeaceae</taxon>
        <taxon>Nanoarchaeum</taxon>
    </lineage>
</organism>
<dbReference type="HOGENOM" id="CLU_064992_3_0_2"/>
<dbReference type="InterPro" id="IPR055211">
    <property type="entry name" value="KH_PNO1_2nd"/>
</dbReference>
<reference evidence="3 4" key="1">
    <citation type="journal article" date="2003" name="Proc. Natl. Acad. Sci. U.S.A.">
        <title>The genome of Nanoarchaeum equitans: insights into early archaeal evolution and derived parasitism.</title>
        <authorList>
            <person name="Waters E."/>
            <person name="Hohn M.J."/>
            <person name="Ahel I."/>
            <person name="Graham D.E."/>
            <person name="Adams M.D."/>
            <person name="Barnstead M."/>
            <person name="Beeson K.Y."/>
            <person name="Bibbs L."/>
            <person name="Bolanos R."/>
            <person name="Keller M."/>
            <person name="Kretz K."/>
            <person name="Lin X."/>
            <person name="Mathur E."/>
            <person name="Ni J."/>
            <person name="Podar M."/>
            <person name="Richardson T."/>
            <person name="Sutton G.G."/>
            <person name="Simon M."/>
            <person name="Soll D."/>
            <person name="Stetter K.O."/>
            <person name="Short J.M."/>
            <person name="Noordewier M."/>
        </authorList>
    </citation>
    <scope>NUCLEOTIDE SEQUENCE [LARGE SCALE GENOMIC DNA]</scope>
    <source>
        <strain evidence="3 4">Kin4-M</strain>
    </source>
</reference>
<dbReference type="EnsemblBacteria" id="AAR38886">
    <property type="protein sequence ID" value="AAR38886"/>
    <property type="gene ID" value="NEQ031"/>
</dbReference>
<dbReference type="InterPro" id="IPR019964">
    <property type="entry name" value="KH_domain_protein_archaea"/>
</dbReference>
<dbReference type="InterPro" id="IPR036612">
    <property type="entry name" value="KH_dom_type_1_sf"/>
</dbReference>
<evidence type="ECO:0000313" key="3">
    <source>
        <dbReference type="EMBL" id="AAR38886.1"/>
    </source>
</evidence>
<accession>Q74MG4</accession>